<reference evidence="1 2" key="1">
    <citation type="submission" date="2024-11" db="EMBL/GenBank/DDBJ databases">
        <authorList>
            <person name="Heng Y.C."/>
            <person name="Lim A.C.H."/>
            <person name="Lee J.K.Y."/>
            <person name="Kittelmann S."/>
        </authorList>
    </citation>
    <scope>NUCLEOTIDE SEQUENCE [LARGE SCALE GENOMIC DNA]</scope>
    <source>
        <strain evidence="1 2">WILCCON 0269</strain>
    </source>
</reference>
<sequence>MKCFKCDKITGEYEKDKDICAKCREVLKIDIVREVLQLDPVYLSENNRHKSGRPRKLTATEESDIYYAYKRKEMSMGELAKNIR</sequence>
<keyword evidence="2" id="KW-1185">Reference proteome</keyword>
<accession>A0ABW8SSG3</accession>
<proteinExistence type="predicted"/>
<evidence type="ECO:0000313" key="1">
    <source>
        <dbReference type="EMBL" id="MFL0198144.1"/>
    </source>
</evidence>
<protein>
    <recommendedName>
        <fullName evidence="3">Flagellar protein</fullName>
    </recommendedName>
</protein>
<dbReference type="RefSeq" id="WP_406794252.1">
    <property type="nucleotide sequence ID" value="NZ_JBJHZX010000048.1"/>
</dbReference>
<dbReference type="EMBL" id="JBJHZX010000048">
    <property type="protein sequence ID" value="MFL0198144.1"/>
    <property type="molecule type" value="Genomic_DNA"/>
</dbReference>
<dbReference type="Proteomes" id="UP001623660">
    <property type="component" value="Unassembled WGS sequence"/>
</dbReference>
<organism evidence="1 2">
    <name type="scientific">Candidatus Clostridium eludens</name>
    <dbReference type="NCBI Taxonomy" id="3381663"/>
    <lineage>
        <taxon>Bacteria</taxon>
        <taxon>Bacillati</taxon>
        <taxon>Bacillota</taxon>
        <taxon>Clostridia</taxon>
        <taxon>Eubacteriales</taxon>
        <taxon>Clostridiaceae</taxon>
        <taxon>Clostridium</taxon>
    </lineage>
</organism>
<comment type="caution">
    <text evidence="1">The sequence shown here is derived from an EMBL/GenBank/DDBJ whole genome shotgun (WGS) entry which is preliminary data.</text>
</comment>
<evidence type="ECO:0008006" key="3">
    <source>
        <dbReference type="Google" id="ProtNLM"/>
    </source>
</evidence>
<name>A0ABW8SSG3_9CLOT</name>
<evidence type="ECO:0000313" key="2">
    <source>
        <dbReference type="Proteomes" id="UP001623660"/>
    </source>
</evidence>
<gene>
    <name evidence="1" type="ORF">ACJDU8_21630</name>
</gene>